<proteinExistence type="predicted"/>
<keyword evidence="1" id="KW-0812">Transmembrane</keyword>
<feature type="transmembrane region" description="Helical" evidence="1">
    <location>
        <begin position="56"/>
        <end position="75"/>
    </location>
</feature>
<dbReference type="Pfam" id="PF06912">
    <property type="entry name" value="DUF1275"/>
    <property type="match status" value="1"/>
</dbReference>
<dbReference type="Proteomes" id="UP001597299">
    <property type="component" value="Unassembled WGS sequence"/>
</dbReference>
<evidence type="ECO:0000256" key="1">
    <source>
        <dbReference type="SAM" id="Phobius"/>
    </source>
</evidence>
<protein>
    <submittedName>
        <fullName evidence="2">YoaK family protein</fullName>
    </submittedName>
</protein>
<sequence>MNATRTPLLLSLNGGYVDTLGFLSLHGLFTTHVTGNFVTFGASLAHGTSGAVAKLLALPVFCVIVVATQLLGGALRKRGLPAFRLLLCAKAGLLAAAAGFAIRFGPFPDGDAWQALATGMVLVAAMAMQNATHRLHLASAPPTTVMTMTTTQIMLDVASLLQRAPAETRGEATARIRRMLPSVIAFALGCLVAAGLFIGLGVWAFLLPPLFAILPLLAGDSGQ</sequence>
<dbReference type="RefSeq" id="WP_213351641.1">
    <property type="nucleotide sequence ID" value="NZ_JAHBGB010000006.1"/>
</dbReference>
<evidence type="ECO:0000313" key="2">
    <source>
        <dbReference type="EMBL" id="MFD2141944.1"/>
    </source>
</evidence>
<organism evidence="2 3">
    <name type="scientific">Ancylobacter oerskovii</name>
    <dbReference type="NCBI Taxonomy" id="459519"/>
    <lineage>
        <taxon>Bacteria</taxon>
        <taxon>Pseudomonadati</taxon>
        <taxon>Pseudomonadota</taxon>
        <taxon>Alphaproteobacteria</taxon>
        <taxon>Hyphomicrobiales</taxon>
        <taxon>Xanthobacteraceae</taxon>
        <taxon>Ancylobacter</taxon>
    </lineage>
</organism>
<dbReference type="InterPro" id="IPR010699">
    <property type="entry name" value="DUF1275"/>
</dbReference>
<keyword evidence="3" id="KW-1185">Reference proteome</keyword>
<feature type="transmembrane region" description="Helical" evidence="1">
    <location>
        <begin position="183"/>
        <end position="206"/>
    </location>
</feature>
<gene>
    <name evidence="2" type="ORF">ACFSNC_16165</name>
</gene>
<keyword evidence="1" id="KW-1133">Transmembrane helix</keyword>
<feature type="transmembrane region" description="Helical" evidence="1">
    <location>
        <begin position="87"/>
        <end position="106"/>
    </location>
</feature>
<reference evidence="3" key="1">
    <citation type="journal article" date="2019" name="Int. J. Syst. Evol. Microbiol.">
        <title>The Global Catalogue of Microorganisms (GCM) 10K type strain sequencing project: providing services to taxonomists for standard genome sequencing and annotation.</title>
        <authorList>
            <consortium name="The Broad Institute Genomics Platform"/>
            <consortium name="The Broad Institute Genome Sequencing Center for Infectious Disease"/>
            <person name="Wu L."/>
            <person name="Ma J."/>
        </authorList>
    </citation>
    <scope>NUCLEOTIDE SEQUENCE [LARGE SCALE GENOMIC DNA]</scope>
    <source>
        <strain evidence="3">CCM 7435</strain>
    </source>
</reference>
<keyword evidence="1" id="KW-0472">Membrane</keyword>
<dbReference type="PANTHER" id="PTHR37314:SF5">
    <property type="entry name" value="SLR0142 PROTEIN"/>
    <property type="match status" value="1"/>
</dbReference>
<accession>A0ABW4Z0C8</accession>
<dbReference type="EMBL" id="JBHUHD010000001">
    <property type="protein sequence ID" value="MFD2141944.1"/>
    <property type="molecule type" value="Genomic_DNA"/>
</dbReference>
<name>A0ABW4Z0C8_9HYPH</name>
<dbReference type="PANTHER" id="PTHR37314">
    <property type="entry name" value="SLR0142 PROTEIN"/>
    <property type="match status" value="1"/>
</dbReference>
<evidence type="ECO:0000313" key="3">
    <source>
        <dbReference type="Proteomes" id="UP001597299"/>
    </source>
</evidence>
<feature type="transmembrane region" description="Helical" evidence="1">
    <location>
        <begin position="112"/>
        <end position="128"/>
    </location>
</feature>
<comment type="caution">
    <text evidence="2">The sequence shown here is derived from an EMBL/GenBank/DDBJ whole genome shotgun (WGS) entry which is preliminary data.</text>
</comment>